<keyword evidence="4" id="KW-0633">Potassium transport</keyword>
<feature type="non-terminal residue" evidence="12">
    <location>
        <position position="856"/>
    </location>
</feature>
<dbReference type="PANTHER" id="PTHR31064">
    <property type="entry name" value="POTASSIUM TRANSPORT PROTEIN DDB_G0292412-RELATED"/>
    <property type="match status" value="1"/>
</dbReference>
<feature type="compositionally biased region" description="Polar residues" evidence="10">
    <location>
        <begin position="336"/>
        <end position="354"/>
    </location>
</feature>
<feature type="compositionally biased region" description="Basic residues" evidence="10">
    <location>
        <begin position="304"/>
        <end position="314"/>
    </location>
</feature>
<evidence type="ECO:0000256" key="9">
    <source>
        <dbReference type="ARBA" id="ARBA00023136"/>
    </source>
</evidence>
<evidence type="ECO:0000256" key="8">
    <source>
        <dbReference type="ARBA" id="ARBA00023065"/>
    </source>
</evidence>
<keyword evidence="3" id="KW-0813">Transport</keyword>
<feature type="region of interest" description="Disordered" evidence="10">
    <location>
        <begin position="282"/>
        <end position="384"/>
    </location>
</feature>
<evidence type="ECO:0000256" key="6">
    <source>
        <dbReference type="ARBA" id="ARBA00022958"/>
    </source>
</evidence>
<dbReference type="RefSeq" id="XP_020071744.1">
    <property type="nucleotide sequence ID" value="XM_020212228.1"/>
</dbReference>
<keyword evidence="8" id="KW-0406">Ion transport</keyword>
<feature type="non-terminal residue" evidence="12">
    <location>
        <position position="1"/>
    </location>
</feature>
<dbReference type="NCBIfam" id="TIGR00934">
    <property type="entry name" value="2a38euk"/>
    <property type="match status" value="1"/>
</dbReference>
<dbReference type="STRING" id="983966.A0A1E4S5D8"/>
<keyword evidence="9 11" id="KW-0472">Membrane</keyword>
<dbReference type="GO" id="GO:0140107">
    <property type="term" value="F:high-affinity potassium ion transmembrane transporter activity"/>
    <property type="evidence" value="ECO:0007669"/>
    <property type="project" value="TreeGrafter"/>
</dbReference>
<feature type="compositionally biased region" description="Basic and acidic residues" evidence="10">
    <location>
        <begin position="189"/>
        <end position="220"/>
    </location>
</feature>
<comment type="similarity">
    <text evidence="2">Belongs to the TrkH potassium transport family.</text>
</comment>
<dbReference type="OrthoDB" id="9999863at2759"/>
<dbReference type="Pfam" id="PF02386">
    <property type="entry name" value="TrkH"/>
    <property type="match status" value="1"/>
</dbReference>
<feature type="transmembrane region" description="Helical" evidence="11">
    <location>
        <begin position="476"/>
        <end position="497"/>
    </location>
</feature>
<dbReference type="InterPro" id="IPR015958">
    <property type="entry name" value="Trk1_fungi"/>
</dbReference>
<accession>A0A1E4S5D8</accession>
<feature type="transmembrane region" description="Helical" evidence="11">
    <location>
        <begin position="549"/>
        <end position="577"/>
    </location>
</feature>
<evidence type="ECO:0000256" key="10">
    <source>
        <dbReference type="SAM" id="MobiDB-lite"/>
    </source>
</evidence>
<dbReference type="InterPro" id="IPR051143">
    <property type="entry name" value="TrkH_K-transport"/>
</dbReference>
<feature type="transmembrane region" description="Helical" evidence="11">
    <location>
        <begin position="763"/>
        <end position="784"/>
    </location>
</feature>
<proteinExistence type="inferred from homology"/>
<feature type="transmembrane region" description="Helical" evidence="11">
    <location>
        <begin position="611"/>
        <end position="631"/>
    </location>
</feature>
<feature type="compositionally biased region" description="Acidic residues" evidence="10">
    <location>
        <begin position="416"/>
        <end position="428"/>
    </location>
</feature>
<dbReference type="PANTHER" id="PTHR31064:SF30">
    <property type="entry name" value="HIGH-AFFINITY POTASSIUM TRANSPORT PROTEIN-RELATED"/>
    <property type="match status" value="1"/>
</dbReference>
<evidence type="ECO:0000313" key="13">
    <source>
        <dbReference type="Proteomes" id="UP000094389"/>
    </source>
</evidence>
<protein>
    <submittedName>
        <fullName evidence="12">Potassium transport protein TRK1/TRK2</fullName>
    </submittedName>
</protein>
<dbReference type="Proteomes" id="UP000094389">
    <property type="component" value="Unassembled WGS sequence"/>
</dbReference>
<dbReference type="GO" id="GO:0005886">
    <property type="term" value="C:plasma membrane"/>
    <property type="evidence" value="ECO:0007669"/>
    <property type="project" value="InterPro"/>
</dbReference>
<feature type="compositionally biased region" description="Polar residues" evidence="10">
    <location>
        <begin position="317"/>
        <end position="330"/>
    </location>
</feature>
<keyword evidence="6" id="KW-0630">Potassium</keyword>
<dbReference type="OMA" id="MLRLMIW"/>
<keyword evidence="5 11" id="KW-0812">Transmembrane</keyword>
<dbReference type="AlphaFoldDB" id="A0A1E4S5D8"/>
<dbReference type="GeneID" id="30986624"/>
<dbReference type="GO" id="GO:0030007">
    <property type="term" value="P:intracellular potassium ion homeostasis"/>
    <property type="evidence" value="ECO:0007669"/>
    <property type="project" value="InterPro"/>
</dbReference>
<evidence type="ECO:0000313" key="12">
    <source>
        <dbReference type="EMBL" id="ODV74705.1"/>
    </source>
</evidence>
<reference evidence="12 13" key="1">
    <citation type="journal article" date="2016" name="Proc. Natl. Acad. Sci. U.S.A.">
        <title>Comparative genomics of biotechnologically important yeasts.</title>
        <authorList>
            <person name="Riley R."/>
            <person name="Haridas S."/>
            <person name="Wolfe K.H."/>
            <person name="Lopes M.R."/>
            <person name="Hittinger C.T."/>
            <person name="Goeker M."/>
            <person name="Salamov A.A."/>
            <person name="Wisecaver J.H."/>
            <person name="Long T.M."/>
            <person name="Calvey C.H."/>
            <person name="Aerts A.L."/>
            <person name="Barry K.W."/>
            <person name="Choi C."/>
            <person name="Clum A."/>
            <person name="Coughlan A.Y."/>
            <person name="Deshpande S."/>
            <person name="Douglass A.P."/>
            <person name="Hanson S.J."/>
            <person name="Klenk H.-P."/>
            <person name="LaButti K.M."/>
            <person name="Lapidus A."/>
            <person name="Lindquist E.A."/>
            <person name="Lipzen A.M."/>
            <person name="Meier-Kolthoff J.P."/>
            <person name="Ohm R.A."/>
            <person name="Otillar R.P."/>
            <person name="Pangilinan J.L."/>
            <person name="Peng Y."/>
            <person name="Rokas A."/>
            <person name="Rosa C.A."/>
            <person name="Scheuner C."/>
            <person name="Sibirny A.A."/>
            <person name="Slot J.C."/>
            <person name="Stielow J.B."/>
            <person name="Sun H."/>
            <person name="Kurtzman C.P."/>
            <person name="Blackwell M."/>
            <person name="Grigoriev I.V."/>
            <person name="Jeffries T.W."/>
        </authorList>
    </citation>
    <scope>NUCLEOTIDE SEQUENCE [LARGE SCALE GENOMIC DNA]</scope>
    <source>
        <strain evidence="13">ATCC 18201 / CBS 1600 / BCRC 20928 / JCM 3617 / NBRC 0987 / NRRL Y-1542</strain>
    </source>
</reference>
<keyword evidence="7 11" id="KW-1133">Transmembrane helix</keyword>
<dbReference type="InterPro" id="IPR004773">
    <property type="entry name" value="K/Na_transp_Trk1/HKT1"/>
</dbReference>
<comment type="subcellular location">
    <subcellularLocation>
        <location evidence="1">Membrane</location>
        <topology evidence="1">Multi-pass membrane protein</topology>
    </subcellularLocation>
</comment>
<feature type="compositionally biased region" description="Low complexity" evidence="10">
    <location>
        <begin position="224"/>
        <end position="236"/>
    </location>
</feature>
<feature type="transmembrane region" description="Helical" evidence="11">
    <location>
        <begin position="83"/>
        <end position="108"/>
    </location>
</feature>
<keyword evidence="13" id="KW-1185">Reference proteome</keyword>
<evidence type="ECO:0000256" key="7">
    <source>
        <dbReference type="ARBA" id="ARBA00022989"/>
    </source>
</evidence>
<feature type="region of interest" description="Disordered" evidence="10">
    <location>
        <begin position="189"/>
        <end position="248"/>
    </location>
</feature>
<dbReference type="GO" id="GO:1990573">
    <property type="term" value="P:potassium ion import across plasma membrane"/>
    <property type="evidence" value="ECO:0007669"/>
    <property type="project" value="TreeGrafter"/>
</dbReference>
<feature type="transmembrane region" description="Helical" evidence="11">
    <location>
        <begin position="517"/>
        <end position="537"/>
    </location>
</feature>
<sequence length="856" mass="96747">GWKLRDAAGAVEEKIGPYVKKVIPSFVAAHYVYIISMVILSSIVLYPVKNAPYIDILFFASGSSTQAGLNTIDLNNMKLYQQITIYIVCMLTTPIFIHGSLCVLRLYWFERYFDNIRVKSKLNFQMRRTATLAARTQTMDRFRSMDSTVPFTNRQKEDLHKIVDSSSSSDIAPMDPTAFTQSAMDLHRDAQVTHESEPSSSDEERVSPEDRQVKYSKSDDDGNDNNGIRSGINNIKFGSLPKPKREQFEPTDVMMSIKMMRDKPQEDDDEDDENGPVLVVKGPAERESSKHNRTNSQVQFSLQKPKKMRKRSGLRRSFTNRNSISESADTSDAESQRNFLQRAQSHLQLPSSDLSGGAKFVKRSNTLDPSNDEEAQMGFTPAFDRIKNKLPRGLRRRLSSNTFDNTSQVLDTSASDTEEDDEEDDSDNNSDHALRRQMSAPYLSWAPTVGRNSTFVNLSQQQKEELGGVEYRATKLLIKIISVYYVGFHILGFIFLVPWILHTPRYQTPVRESGTSLTWWGFFTSMSAFNDLGFTLTPNSMGSFNTSPYALLITSFFIVIGNTGFPILLRFIIWVMFKFSEDLSQTKESLGFLLDHPRRCFTLLFPSGPTWWLFFILVLLNAVDLILFIILDINAEVVEELTTGQKVLDGFFQAISTRTAGFTCIDLSSLHPAVQVSYMVMMYISVMPLAISIRRTNVYEEQSLGVYGKQTEEDGDERKATSFIGAHLRKQLSFDLWFVFLGLFIICIAEGGKIQNPLEPSFNIFSCMFEVVSAYGTVGLSLGYPGTNQSFSGKFDTISKLVIIAMMIRGRHRGLPYALDRAIMLPSAQMDARDRYQDLHAGHTIQRSETMGSSTD</sequence>
<name>A0A1E4S5D8_CYBJN</name>
<dbReference type="InterPro" id="IPR003445">
    <property type="entry name" value="Cat_transpt"/>
</dbReference>
<feature type="region of interest" description="Disordered" evidence="10">
    <location>
        <begin position="397"/>
        <end position="432"/>
    </location>
</feature>
<feature type="region of interest" description="Disordered" evidence="10">
    <location>
        <begin position="156"/>
        <end position="176"/>
    </location>
</feature>
<evidence type="ECO:0000256" key="4">
    <source>
        <dbReference type="ARBA" id="ARBA00022538"/>
    </source>
</evidence>
<feature type="compositionally biased region" description="Polar residues" evidence="10">
    <location>
        <begin position="399"/>
        <end position="410"/>
    </location>
</feature>
<evidence type="ECO:0000256" key="1">
    <source>
        <dbReference type="ARBA" id="ARBA00004141"/>
    </source>
</evidence>
<gene>
    <name evidence="12" type="ORF">CYBJADRAFT_117419</name>
</gene>
<evidence type="ECO:0000256" key="2">
    <source>
        <dbReference type="ARBA" id="ARBA00009137"/>
    </source>
</evidence>
<feature type="transmembrane region" description="Helical" evidence="11">
    <location>
        <begin position="732"/>
        <end position="751"/>
    </location>
</feature>
<organism evidence="12 13">
    <name type="scientific">Cyberlindnera jadinii (strain ATCC 18201 / CBS 1600 / BCRC 20928 / JCM 3617 / NBRC 0987 / NRRL Y-1542)</name>
    <name type="common">Torula yeast</name>
    <name type="synonym">Candida utilis</name>
    <dbReference type="NCBI Taxonomy" id="983966"/>
    <lineage>
        <taxon>Eukaryota</taxon>
        <taxon>Fungi</taxon>
        <taxon>Dikarya</taxon>
        <taxon>Ascomycota</taxon>
        <taxon>Saccharomycotina</taxon>
        <taxon>Saccharomycetes</taxon>
        <taxon>Phaffomycetales</taxon>
        <taxon>Phaffomycetaceae</taxon>
        <taxon>Cyberlindnera</taxon>
    </lineage>
</organism>
<feature type="transmembrane region" description="Helical" evidence="11">
    <location>
        <begin position="28"/>
        <end position="48"/>
    </location>
</feature>
<evidence type="ECO:0000256" key="3">
    <source>
        <dbReference type="ARBA" id="ARBA00022448"/>
    </source>
</evidence>
<evidence type="ECO:0000256" key="11">
    <source>
        <dbReference type="SAM" id="Phobius"/>
    </source>
</evidence>
<evidence type="ECO:0000256" key="5">
    <source>
        <dbReference type="ARBA" id="ARBA00022692"/>
    </source>
</evidence>
<dbReference type="EMBL" id="KV453927">
    <property type="protein sequence ID" value="ODV74705.1"/>
    <property type="molecule type" value="Genomic_DNA"/>
</dbReference>
<dbReference type="PIRSF" id="PIRSF002450">
    <property type="entry name" value="K+_transpter_TRK"/>
    <property type="match status" value="1"/>
</dbReference>